<gene>
    <name evidence="2" type="ORF">JR316_009019</name>
</gene>
<evidence type="ECO:0000259" key="1">
    <source>
        <dbReference type="Pfam" id="PF12770"/>
    </source>
</evidence>
<proteinExistence type="predicted"/>
<accession>A0A8H8CHQ5</accession>
<dbReference type="Pfam" id="PF12770">
    <property type="entry name" value="CHAT"/>
    <property type="match status" value="1"/>
</dbReference>
<name>A0A8H8CHQ5_PSICU</name>
<comment type="caution">
    <text evidence="2">The sequence shown here is derived from an EMBL/GenBank/DDBJ whole genome shotgun (WGS) entry which is preliminary data.</text>
</comment>
<dbReference type="EMBL" id="JAFIQS010000009">
    <property type="protein sequence ID" value="KAG5165440.1"/>
    <property type="molecule type" value="Genomic_DNA"/>
</dbReference>
<dbReference type="InterPro" id="IPR024983">
    <property type="entry name" value="CHAT_dom"/>
</dbReference>
<evidence type="ECO:0000313" key="2">
    <source>
        <dbReference type="EMBL" id="KAG5165440.1"/>
    </source>
</evidence>
<feature type="domain" description="CHAT" evidence="1">
    <location>
        <begin position="95"/>
        <end position="262"/>
    </location>
</feature>
<dbReference type="OrthoDB" id="9991317at2759"/>
<sequence>MRKHRILSEEWDETVEKIRKIDGSENFLQAPQFKQLQAAAVEGPVIIVNISSYRCDAIIILHHSPPVLVPLPQARSETLLDHATKLQSSREIVGVLRDIWRTIGHPVVERLSDIGIAQKSRIWWCPTSALCALPLHAAGPYRRGERNLPDIYISSYTPTLSALIRARSKISKSQGVLKLLVVGQSGKDLHRVKNEVDVIRRYEDSVDVLMDSEATRNAVLSGIMDHSRVHLACHGHLGDDNQPFRSSFELYNERLELLELIQANYLMPSSHFFQRATVQLEMLEHQMKAFTYPRHCNFVDSEVLWEHCGKCMMKMDPPLRSISMTTYFLMDQLPILRNPLRH</sequence>
<organism evidence="2">
    <name type="scientific">Psilocybe cubensis</name>
    <name type="common">Psychedelic mushroom</name>
    <name type="synonym">Stropharia cubensis</name>
    <dbReference type="NCBI Taxonomy" id="181762"/>
    <lineage>
        <taxon>Eukaryota</taxon>
        <taxon>Fungi</taxon>
        <taxon>Dikarya</taxon>
        <taxon>Basidiomycota</taxon>
        <taxon>Agaricomycotina</taxon>
        <taxon>Agaricomycetes</taxon>
        <taxon>Agaricomycetidae</taxon>
        <taxon>Agaricales</taxon>
        <taxon>Agaricineae</taxon>
        <taxon>Strophariaceae</taxon>
        <taxon>Psilocybe</taxon>
    </lineage>
</organism>
<protein>
    <recommendedName>
        <fullName evidence="1">CHAT domain-containing protein</fullName>
    </recommendedName>
</protein>
<reference evidence="2" key="1">
    <citation type="submission" date="2021-02" db="EMBL/GenBank/DDBJ databases">
        <title>Psilocybe cubensis genome.</title>
        <authorList>
            <person name="Mckernan K.J."/>
            <person name="Crawford S."/>
            <person name="Trippe A."/>
            <person name="Kane L.T."/>
            <person name="Mclaughlin S."/>
        </authorList>
    </citation>
    <scope>NUCLEOTIDE SEQUENCE [LARGE SCALE GENOMIC DNA]</scope>
    <source>
        <strain evidence="2">MGC-MH-2018</strain>
    </source>
</reference>
<dbReference type="AlphaFoldDB" id="A0A8H8CHQ5"/>